<protein>
    <submittedName>
        <fullName evidence="3">Uncharacterized protein</fullName>
    </submittedName>
</protein>
<organism evidence="3 4">
    <name type="scientific">Streptomyces filamentosus</name>
    <name type="common">Streptomyces roseosporus</name>
    <dbReference type="NCBI Taxonomy" id="67294"/>
    <lineage>
        <taxon>Bacteria</taxon>
        <taxon>Bacillati</taxon>
        <taxon>Actinomycetota</taxon>
        <taxon>Actinomycetes</taxon>
        <taxon>Kitasatosporales</taxon>
        <taxon>Streptomycetaceae</taxon>
        <taxon>Streptomyces</taxon>
    </lineage>
</organism>
<evidence type="ECO:0000313" key="3">
    <source>
        <dbReference type="EMBL" id="USC48128.1"/>
    </source>
</evidence>
<evidence type="ECO:0000313" key="4">
    <source>
        <dbReference type="Proteomes" id="UP001056079"/>
    </source>
</evidence>
<feature type="region of interest" description="Disordered" evidence="2">
    <location>
        <begin position="216"/>
        <end position="243"/>
    </location>
</feature>
<name>A0ABY4UUX9_STRFL</name>
<gene>
    <name evidence="3" type="ORF">K7395_15925</name>
</gene>
<proteinExistence type="predicted"/>
<evidence type="ECO:0000256" key="1">
    <source>
        <dbReference type="SAM" id="Coils"/>
    </source>
</evidence>
<dbReference type="Proteomes" id="UP001056079">
    <property type="component" value="Chromosome"/>
</dbReference>
<feature type="coiled-coil region" evidence="1">
    <location>
        <begin position="262"/>
        <end position="289"/>
    </location>
</feature>
<evidence type="ECO:0000256" key="2">
    <source>
        <dbReference type="SAM" id="MobiDB-lite"/>
    </source>
</evidence>
<dbReference type="EMBL" id="CP098609">
    <property type="protein sequence ID" value="USC48128.1"/>
    <property type="molecule type" value="Genomic_DNA"/>
</dbReference>
<keyword evidence="1" id="KW-0175">Coiled coil</keyword>
<accession>A0ABY4UUX9</accession>
<dbReference type="RefSeq" id="WP_006126363.1">
    <property type="nucleotide sequence ID" value="NZ_CP098609.1"/>
</dbReference>
<keyword evidence="4" id="KW-1185">Reference proteome</keyword>
<sequence length="366" mass="39760">MTSSHIAPAVPARITLDPVGLEEPLEQLVTAAQVAQVWALVLEAQMSVGTADPSDEHAMHMAQEEVRGNARTYRSVQLPSVIHQLVLMTGAADLLQSLHEGSVESPESVASFLGELMPIFEEHEQHARDLANKYGTFSKETEDRLEALAARTHAEIKKISGDDGRIAAKTKELEAMQEEVRKDLDAVISASHKVGSGARKILDTILEIFKDAAKKKGEDDGKSKKEDKPSPSGEPAPESSEDVHKGIEDITSGAIGAALQKLRRDRAKVEALYREIAGLKSELATAKKIDSECGAYGRSVRDVMRPAQEIADAWARVVTSFAATLEEQAKKNDGGAWLATEIGWSVIKWKTIQDQAERLRATVTGN</sequence>
<dbReference type="SUPFAM" id="SSF58100">
    <property type="entry name" value="Bacterial hemolysins"/>
    <property type="match status" value="1"/>
</dbReference>
<reference evidence="3" key="1">
    <citation type="submission" date="2021-08" db="EMBL/GenBank/DDBJ databases">
        <title>DNA methylation of m4C regulates biosynthesis of daptomycin in Streptomyces roseosporus L30.</title>
        <authorList>
            <person name="Fang J.-L."/>
        </authorList>
    </citation>
    <scope>NUCLEOTIDE SEQUENCE</scope>
    <source>
        <strain evidence="3">L30</strain>
    </source>
</reference>
<dbReference type="Gene3D" id="1.20.1170.10">
    <property type="match status" value="1"/>
</dbReference>
<feature type="compositionally biased region" description="Basic and acidic residues" evidence="2">
    <location>
        <begin position="216"/>
        <end position="229"/>
    </location>
</feature>